<keyword evidence="3" id="KW-1185">Reference proteome</keyword>
<organism evidence="2 3">
    <name type="scientific">Solitalea agri</name>
    <dbReference type="NCBI Taxonomy" id="2953739"/>
    <lineage>
        <taxon>Bacteria</taxon>
        <taxon>Pseudomonadati</taxon>
        <taxon>Bacteroidota</taxon>
        <taxon>Sphingobacteriia</taxon>
        <taxon>Sphingobacteriales</taxon>
        <taxon>Sphingobacteriaceae</taxon>
        <taxon>Solitalea</taxon>
    </lineage>
</organism>
<comment type="caution">
    <text evidence="2">The sequence shown here is derived from an EMBL/GenBank/DDBJ whole genome shotgun (WGS) entry which is preliminary data.</text>
</comment>
<sequence length="545" mass="62917">MKSLRLLFTIVVLCYYTTVFAQQKTVDSAQTSAIKSLEKRLDEQEEFKKRVSEEVSDQFKGELSKWLLIIGGAVTVLGYFGIKEFDKYLTRGIEKKIDMLTTEKFKEQFESLSERLDRLYKLFTLRLNLDEIRRSAEDKEKPKYPKIEETMALVDEAMQLGDDTFAAYVIDRLVPIHFAQSQYESLDKIWVRYSDRIKFSDSTYANIAIAYMGLYIETTVPRNKELCIVACDKANEVIYDYGVPVAVKLMIYMIDYDRSYVDEEKELEKTNAIKLLRRVSTGTLNVMAYETFNYIDISKDKPYSKKYVELLYKVAPDEMKELKAKYEAHLKASGITPPEADKQIDDANIESIVSSITKGQKPTLAQLDTLINSLLKLEDKAQILPALRNLAQLLYVNWHYDELYHLWKKNLPELNTDFQILYYFSAAFIGKYLKTKDKVFRKETWDTTERCLVALPDAGGPMAIRIALEAVDYKKTTSKKAKDDHLLKAKEIAAVINSSAAKETSQEAFGYIEDLNITYPEEKLVEVIWKMIPDEMEAMKKLATV</sequence>
<accession>A0A9X2F3J3</accession>
<feature type="chain" id="PRO_5040999966" description="DUF4034 domain-containing protein" evidence="1">
    <location>
        <begin position="22"/>
        <end position="545"/>
    </location>
</feature>
<dbReference type="RefSeq" id="WP_252588834.1">
    <property type="nucleotide sequence ID" value="NZ_JAMWYS010000052.1"/>
</dbReference>
<keyword evidence="1" id="KW-0732">Signal</keyword>
<evidence type="ECO:0000313" key="3">
    <source>
        <dbReference type="Proteomes" id="UP001155182"/>
    </source>
</evidence>
<evidence type="ECO:0000256" key="1">
    <source>
        <dbReference type="SAM" id="SignalP"/>
    </source>
</evidence>
<dbReference type="AlphaFoldDB" id="A0A9X2F3J3"/>
<protein>
    <recommendedName>
        <fullName evidence="4">DUF4034 domain-containing protein</fullName>
    </recommendedName>
</protein>
<feature type="signal peptide" evidence="1">
    <location>
        <begin position="1"/>
        <end position="21"/>
    </location>
</feature>
<proteinExistence type="predicted"/>
<evidence type="ECO:0000313" key="2">
    <source>
        <dbReference type="EMBL" id="MCO4294027.1"/>
    </source>
</evidence>
<reference evidence="2" key="1">
    <citation type="submission" date="2022-06" db="EMBL/GenBank/DDBJ databases">
        <title>Solitalea sp. MAHUQ-68 isolated from rhizospheric soil.</title>
        <authorList>
            <person name="Huq M.A."/>
        </authorList>
    </citation>
    <scope>NUCLEOTIDE SEQUENCE</scope>
    <source>
        <strain evidence="2">MAHUQ-68</strain>
    </source>
</reference>
<dbReference type="EMBL" id="JAMWYS010000052">
    <property type="protein sequence ID" value="MCO4294027.1"/>
    <property type="molecule type" value="Genomic_DNA"/>
</dbReference>
<dbReference type="Proteomes" id="UP001155182">
    <property type="component" value="Unassembled WGS sequence"/>
</dbReference>
<evidence type="ECO:0008006" key="4">
    <source>
        <dbReference type="Google" id="ProtNLM"/>
    </source>
</evidence>
<gene>
    <name evidence="2" type="ORF">NF867_14265</name>
</gene>
<name>A0A9X2F3J3_9SPHI</name>